<evidence type="ECO:0000256" key="2">
    <source>
        <dbReference type="ARBA" id="ARBA00006432"/>
    </source>
</evidence>
<dbReference type="PANTHER" id="PTHR24096">
    <property type="entry name" value="LONG-CHAIN-FATTY-ACID--COA LIGASE"/>
    <property type="match status" value="1"/>
</dbReference>
<evidence type="ECO:0000259" key="5">
    <source>
        <dbReference type="Pfam" id="PF00501"/>
    </source>
</evidence>
<dbReference type="InterPro" id="IPR025110">
    <property type="entry name" value="AMP-bd_C"/>
</dbReference>
<dbReference type="Pfam" id="PF13193">
    <property type="entry name" value="AMP-binding_C"/>
    <property type="match status" value="1"/>
</dbReference>
<protein>
    <recommendedName>
        <fullName evidence="9">AMP-binding protein</fullName>
    </recommendedName>
</protein>
<dbReference type="SUPFAM" id="SSF56801">
    <property type="entry name" value="Acetyl-CoA synthetase-like"/>
    <property type="match status" value="1"/>
</dbReference>
<dbReference type="GO" id="GO:0016405">
    <property type="term" value="F:CoA-ligase activity"/>
    <property type="evidence" value="ECO:0007669"/>
    <property type="project" value="TreeGrafter"/>
</dbReference>
<accession>A0AAN5D741</accession>
<proteinExistence type="inferred from homology"/>
<comment type="subcellular location">
    <subcellularLocation>
        <location evidence="1">Peroxisome</location>
    </subcellularLocation>
</comment>
<evidence type="ECO:0008006" key="9">
    <source>
        <dbReference type="Google" id="ProtNLM"/>
    </source>
</evidence>
<dbReference type="InterPro" id="IPR000873">
    <property type="entry name" value="AMP-dep_synth/lig_dom"/>
</dbReference>
<dbReference type="Pfam" id="PF00501">
    <property type="entry name" value="AMP-binding"/>
    <property type="match status" value="1"/>
</dbReference>
<evidence type="ECO:0000256" key="3">
    <source>
        <dbReference type="ARBA" id="ARBA00022598"/>
    </source>
</evidence>
<evidence type="ECO:0000256" key="1">
    <source>
        <dbReference type="ARBA" id="ARBA00004275"/>
    </source>
</evidence>
<feature type="domain" description="AMP-binding enzyme C-terminal" evidence="6">
    <location>
        <begin position="247"/>
        <end position="322"/>
    </location>
</feature>
<name>A0AAN5D741_9BILA</name>
<dbReference type="Proteomes" id="UP001328107">
    <property type="component" value="Unassembled WGS sequence"/>
</dbReference>
<dbReference type="InterPro" id="IPR045851">
    <property type="entry name" value="AMP-bd_C_sf"/>
</dbReference>
<evidence type="ECO:0000256" key="4">
    <source>
        <dbReference type="ARBA" id="ARBA00023140"/>
    </source>
</evidence>
<dbReference type="Gene3D" id="3.30.300.30">
    <property type="match status" value="1"/>
</dbReference>
<evidence type="ECO:0000313" key="8">
    <source>
        <dbReference type="Proteomes" id="UP001328107"/>
    </source>
</evidence>
<keyword evidence="4" id="KW-0576">Peroxisome</keyword>
<evidence type="ECO:0000313" key="7">
    <source>
        <dbReference type="EMBL" id="GMR56860.1"/>
    </source>
</evidence>
<evidence type="ECO:0000259" key="6">
    <source>
        <dbReference type="Pfam" id="PF13193"/>
    </source>
</evidence>
<dbReference type="Gene3D" id="3.40.50.12780">
    <property type="entry name" value="N-terminal domain of ligase-like"/>
    <property type="match status" value="1"/>
</dbReference>
<keyword evidence="8" id="KW-1185">Reference proteome</keyword>
<comment type="similarity">
    <text evidence="2">Belongs to the ATP-dependent AMP-binding enzyme family.</text>
</comment>
<gene>
    <name evidence="7" type="ORF">PMAYCL1PPCAC_27055</name>
</gene>
<organism evidence="7 8">
    <name type="scientific">Pristionchus mayeri</name>
    <dbReference type="NCBI Taxonomy" id="1317129"/>
    <lineage>
        <taxon>Eukaryota</taxon>
        <taxon>Metazoa</taxon>
        <taxon>Ecdysozoa</taxon>
        <taxon>Nematoda</taxon>
        <taxon>Chromadorea</taxon>
        <taxon>Rhabditida</taxon>
        <taxon>Rhabditina</taxon>
        <taxon>Diplogasteromorpha</taxon>
        <taxon>Diplogasteroidea</taxon>
        <taxon>Neodiplogasteridae</taxon>
        <taxon>Pristionchus</taxon>
    </lineage>
</organism>
<dbReference type="InterPro" id="IPR042099">
    <property type="entry name" value="ANL_N_sf"/>
</dbReference>
<keyword evidence="3" id="KW-0436">Ligase</keyword>
<dbReference type="GO" id="GO:0005777">
    <property type="term" value="C:peroxisome"/>
    <property type="evidence" value="ECO:0007669"/>
    <property type="project" value="UniProtKB-SubCell"/>
</dbReference>
<comment type="caution">
    <text evidence="7">The sequence shown here is derived from an EMBL/GenBank/DDBJ whole genome shotgun (WGS) entry which is preliminary data.</text>
</comment>
<dbReference type="PANTHER" id="PTHR24096:SF149">
    <property type="entry name" value="AMP-BINDING DOMAIN-CONTAINING PROTEIN-RELATED"/>
    <property type="match status" value="1"/>
</dbReference>
<feature type="domain" description="AMP-dependent synthetase/ligase" evidence="5">
    <location>
        <begin position="23"/>
        <end position="192"/>
    </location>
</feature>
<sequence>MMISHWQHEIYPVLCGGEFDWYEENQVTVAACYHIVAFTDVNWFLITGSPAVLMTSFDGDVYRNVVEKYKPRFFAVNPAIFAFLAKDPGGRKTPLSSVQMIMCGTAPLSQELSDQFLAAHPNVKYIVRGYGMTEIDYSHLPLLLEEGVNASAGVVASFFEQKIVNPDNIAPCKPGERGELWVRGAAQTIGYLNKPEATKDLIDEQGWIHTGDIGYIDNRGLLYIVDRIKELIKVNYNNTTNRVPPAELEGVLLSNNKIRDAAIVGIPDIKYGKLVRAFVVKADEKLMEEEVEEFIADKLAEFKRITGGVVFVDAIPRSPAGKILRRVLKEVHGA</sequence>
<dbReference type="AlphaFoldDB" id="A0AAN5D741"/>
<reference evidence="8" key="1">
    <citation type="submission" date="2022-10" db="EMBL/GenBank/DDBJ databases">
        <title>Genome assembly of Pristionchus species.</title>
        <authorList>
            <person name="Yoshida K."/>
            <person name="Sommer R.J."/>
        </authorList>
    </citation>
    <scope>NUCLEOTIDE SEQUENCE [LARGE SCALE GENOMIC DNA]</scope>
    <source>
        <strain evidence="8">RS5460</strain>
    </source>
</reference>
<dbReference type="EMBL" id="BTRK01000006">
    <property type="protein sequence ID" value="GMR56860.1"/>
    <property type="molecule type" value="Genomic_DNA"/>
</dbReference>